<dbReference type="HOGENOM" id="CLU_1567315_0_0_6"/>
<dbReference type="EMBL" id="CP001219">
    <property type="protein sequence ID" value="ACK78994.1"/>
    <property type="molecule type" value="Genomic_DNA"/>
</dbReference>
<keyword evidence="3" id="KW-1185">Reference proteome</keyword>
<protein>
    <submittedName>
        <fullName evidence="2">Uncharacterized protein</fullName>
    </submittedName>
</protein>
<dbReference type="KEGG" id="afr:AFE_1245"/>
<gene>
    <name evidence="2" type="ordered locus">AFE_1245</name>
</gene>
<dbReference type="Proteomes" id="UP000001362">
    <property type="component" value="Chromosome"/>
</dbReference>
<feature type="region of interest" description="Disordered" evidence="1">
    <location>
        <begin position="120"/>
        <end position="170"/>
    </location>
</feature>
<dbReference type="AlphaFoldDB" id="B7J8S7"/>
<evidence type="ECO:0000313" key="3">
    <source>
        <dbReference type="Proteomes" id="UP000001362"/>
    </source>
</evidence>
<dbReference type="PaxDb" id="243159-AFE_1245"/>
<name>B7J8S7_ACIF2</name>
<sequence>MAESTVARVKRPIEERIAEVEGRLGALDTKRKAMIKRRDDLKAQKEGRTVMGTKEERQAFVRAFDKNRGFGLTYAQALAVLDQFYRKEIEGREEILAIFPSELSDLQVRGQEFLAPFLPHAKEADDEGCPLDGSGTPLPSGGNEPPLFPDDEVPPFPTDPEFTEIPEDGF</sequence>
<feature type="compositionally biased region" description="Acidic residues" evidence="1">
    <location>
        <begin position="161"/>
        <end position="170"/>
    </location>
</feature>
<reference evidence="2 3" key="1">
    <citation type="journal article" date="2008" name="BMC Genomics">
        <title>Acidithiobacillus ferrooxidans metabolism: from genome sequence to industrial applications.</title>
        <authorList>
            <person name="Valdes J."/>
            <person name="Pedroso I."/>
            <person name="Quatrini R."/>
            <person name="Dodson R.J."/>
            <person name="Tettelin H."/>
            <person name="Blake R.II."/>
            <person name="Eisen J.A."/>
            <person name="Holmes D.S."/>
        </authorList>
    </citation>
    <scope>NUCLEOTIDE SEQUENCE [LARGE SCALE GENOMIC DNA]</scope>
    <source>
        <strain evidence="3">ATCC 23270 / DSM 14882 / CIP 104768 / NCIMB 8455</strain>
    </source>
</reference>
<dbReference type="STRING" id="243159.AFE_1245"/>
<dbReference type="RefSeq" id="WP_012606917.1">
    <property type="nucleotide sequence ID" value="NC_011761.1"/>
</dbReference>
<evidence type="ECO:0000256" key="1">
    <source>
        <dbReference type="SAM" id="MobiDB-lite"/>
    </source>
</evidence>
<dbReference type="GeneID" id="65280512"/>
<proteinExistence type="predicted"/>
<organism evidence="2 3">
    <name type="scientific">Acidithiobacillus ferrooxidans (strain ATCC 23270 / DSM 14882 / CIP 104768 / NCIMB 8455)</name>
    <name type="common">Ferrobacillus ferrooxidans (strain ATCC 23270)</name>
    <dbReference type="NCBI Taxonomy" id="243159"/>
    <lineage>
        <taxon>Bacteria</taxon>
        <taxon>Pseudomonadati</taxon>
        <taxon>Pseudomonadota</taxon>
        <taxon>Acidithiobacillia</taxon>
        <taxon>Acidithiobacillales</taxon>
        <taxon>Acidithiobacillaceae</taxon>
        <taxon>Acidithiobacillus</taxon>
    </lineage>
</organism>
<accession>B7J8S7</accession>
<evidence type="ECO:0000313" key="2">
    <source>
        <dbReference type="EMBL" id="ACK78994.1"/>
    </source>
</evidence>